<protein>
    <submittedName>
        <fullName evidence="1">Uncharacterized protein</fullName>
    </submittedName>
</protein>
<name>A0ACB7XG20_9ERIC</name>
<proteinExistence type="predicted"/>
<evidence type="ECO:0000313" key="2">
    <source>
        <dbReference type="Proteomes" id="UP000828048"/>
    </source>
</evidence>
<dbReference type="Proteomes" id="UP000828048">
    <property type="component" value="Chromosome 10"/>
</dbReference>
<comment type="caution">
    <text evidence="1">The sequence shown here is derived from an EMBL/GenBank/DDBJ whole genome shotgun (WGS) entry which is preliminary data.</text>
</comment>
<dbReference type="EMBL" id="CM037160">
    <property type="protein sequence ID" value="KAH7839738.1"/>
    <property type="molecule type" value="Genomic_DNA"/>
</dbReference>
<gene>
    <name evidence="1" type="ORF">Vadar_008069</name>
</gene>
<accession>A0ACB7XG20</accession>
<sequence>MVTKEQMLVQIQVSPNEVQSKQSCSTRSLTKVQMQGIMVLRAVDLTSLGGYTELIDELEEMFEIEGQLHPRNKWDIVFTDNEGDMMLMGDYSWEEFCNVVRRIIIWSSKDVKKMSAGSKILTEGDSEGTVISLDTSES</sequence>
<keyword evidence="2" id="KW-1185">Reference proteome</keyword>
<reference evidence="1 2" key="1">
    <citation type="journal article" date="2021" name="Hortic Res">
        <title>High-quality reference genome and annotation aids understanding of berry development for evergreen blueberry (Vaccinium darrowii).</title>
        <authorList>
            <person name="Yu J."/>
            <person name="Hulse-Kemp A.M."/>
            <person name="Babiker E."/>
            <person name="Staton M."/>
        </authorList>
    </citation>
    <scope>NUCLEOTIDE SEQUENCE [LARGE SCALE GENOMIC DNA]</scope>
    <source>
        <strain evidence="2">cv. NJ 8807/NJ 8810</strain>
        <tissue evidence="1">Young leaf</tissue>
    </source>
</reference>
<evidence type="ECO:0000313" key="1">
    <source>
        <dbReference type="EMBL" id="KAH7839738.1"/>
    </source>
</evidence>
<organism evidence="1 2">
    <name type="scientific">Vaccinium darrowii</name>
    <dbReference type="NCBI Taxonomy" id="229202"/>
    <lineage>
        <taxon>Eukaryota</taxon>
        <taxon>Viridiplantae</taxon>
        <taxon>Streptophyta</taxon>
        <taxon>Embryophyta</taxon>
        <taxon>Tracheophyta</taxon>
        <taxon>Spermatophyta</taxon>
        <taxon>Magnoliopsida</taxon>
        <taxon>eudicotyledons</taxon>
        <taxon>Gunneridae</taxon>
        <taxon>Pentapetalae</taxon>
        <taxon>asterids</taxon>
        <taxon>Ericales</taxon>
        <taxon>Ericaceae</taxon>
        <taxon>Vaccinioideae</taxon>
        <taxon>Vaccinieae</taxon>
        <taxon>Vaccinium</taxon>
    </lineage>
</organism>